<protein>
    <submittedName>
        <fullName evidence="11">Unnamed protein product</fullName>
    </submittedName>
</protein>
<reference evidence="11" key="1">
    <citation type="submission" date="2023-04" db="EMBL/GenBank/DDBJ databases">
        <title>Phytophthora lilii NBRC 32176.</title>
        <authorList>
            <person name="Ichikawa N."/>
            <person name="Sato H."/>
            <person name="Tonouchi N."/>
        </authorList>
    </citation>
    <scope>NUCLEOTIDE SEQUENCE</scope>
    <source>
        <strain evidence="11">NBRC 32176</strain>
    </source>
</reference>
<evidence type="ECO:0000256" key="1">
    <source>
        <dbReference type="ARBA" id="ARBA00004394"/>
    </source>
</evidence>
<evidence type="ECO:0000256" key="3">
    <source>
        <dbReference type="ARBA" id="ARBA00009105"/>
    </source>
</evidence>
<gene>
    <name evidence="11" type="ORF">Plil01_001177400</name>
</gene>
<dbReference type="GO" id="GO:0000139">
    <property type="term" value="C:Golgi membrane"/>
    <property type="evidence" value="ECO:0007669"/>
    <property type="project" value="UniProtKB-SubCell"/>
</dbReference>
<evidence type="ECO:0000256" key="5">
    <source>
        <dbReference type="ARBA" id="ARBA00022692"/>
    </source>
</evidence>
<name>A0A9W6U8G7_9STRA</name>
<dbReference type="GO" id="GO:0046354">
    <property type="term" value="P:mannan biosynthetic process"/>
    <property type="evidence" value="ECO:0007669"/>
    <property type="project" value="TreeGrafter"/>
</dbReference>
<evidence type="ECO:0000313" key="12">
    <source>
        <dbReference type="Proteomes" id="UP001165083"/>
    </source>
</evidence>
<evidence type="ECO:0000256" key="10">
    <source>
        <dbReference type="ARBA" id="ARBA00037847"/>
    </source>
</evidence>
<dbReference type="OrthoDB" id="100582at2759"/>
<dbReference type="InterPro" id="IPR029044">
    <property type="entry name" value="Nucleotide-diphossugar_trans"/>
</dbReference>
<keyword evidence="6" id="KW-0735">Signal-anchor</keyword>
<organism evidence="11 12">
    <name type="scientific">Phytophthora lilii</name>
    <dbReference type="NCBI Taxonomy" id="2077276"/>
    <lineage>
        <taxon>Eukaryota</taxon>
        <taxon>Sar</taxon>
        <taxon>Stramenopiles</taxon>
        <taxon>Oomycota</taxon>
        <taxon>Peronosporomycetes</taxon>
        <taxon>Peronosporales</taxon>
        <taxon>Peronosporaceae</taxon>
        <taxon>Phytophthora</taxon>
    </lineage>
</organism>
<evidence type="ECO:0000313" key="11">
    <source>
        <dbReference type="EMBL" id="GMF28047.1"/>
    </source>
</evidence>
<evidence type="ECO:0000256" key="4">
    <source>
        <dbReference type="ARBA" id="ARBA00022679"/>
    </source>
</evidence>
<dbReference type="PANTHER" id="PTHR31646:SF1">
    <property type="entry name" value="ALPHA-1,2-MANNOSYLTRANSFERASE MNN2"/>
    <property type="match status" value="1"/>
</dbReference>
<keyword evidence="12" id="KW-1185">Reference proteome</keyword>
<dbReference type="AlphaFoldDB" id="A0A9W6U8G7"/>
<dbReference type="Pfam" id="PF11051">
    <property type="entry name" value="Mannosyl_trans3"/>
    <property type="match status" value="1"/>
</dbReference>
<evidence type="ECO:0000256" key="9">
    <source>
        <dbReference type="ARBA" id="ARBA00023136"/>
    </source>
</evidence>
<keyword evidence="5" id="KW-0812">Transmembrane</keyword>
<dbReference type="SUPFAM" id="SSF53448">
    <property type="entry name" value="Nucleotide-diphospho-sugar transferases"/>
    <property type="match status" value="1"/>
</dbReference>
<keyword evidence="8" id="KW-0333">Golgi apparatus</keyword>
<dbReference type="InterPro" id="IPR022751">
    <property type="entry name" value="Alpha_mannosyltransferase"/>
</dbReference>
<evidence type="ECO:0000256" key="7">
    <source>
        <dbReference type="ARBA" id="ARBA00022989"/>
    </source>
</evidence>
<evidence type="ECO:0000256" key="8">
    <source>
        <dbReference type="ARBA" id="ARBA00023034"/>
    </source>
</evidence>
<comment type="caution">
    <text evidence="11">The sequence shown here is derived from an EMBL/GenBank/DDBJ whole genome shotgun (WGS) entry which is preliminary data.</text>
</comment>
<dbReference type="GO" id="GO:0000026">
    <property type="term" value="F:alpha-1,2-mannosyltransferase activity"/>
    <property type="evidence" value="ECO:0007669"/>
    <property type="project" value="TreeGrafter"/>
</dbReference>
<dbReference type="Proteomes" id="UP001165083">
    <property type="component" value="Unassembled WGS sequence"/>
</dbReference>
<accession>A0A9W6U8G7</accession>
<proteinExistence type="inferred from homology"/>
<dbReference type="PANTHER" id="PTHR31646">
    <property type="entry name" value="ALPHA-1,2-MANNOSYLTRANSFERASE MNN2"/>
    <property type="match status" value="1"/>
</dbReference>
<comment type="similarity">
    <text evidence="3">Belongs to the MNN1/MNT family.</text>
</comment>
<keyword evidence="9" id="KW-0472">Membrane</keyword>
<evidence type="ECO:0000256" key="2">
    <source>
        <dbReference type="ARBA" id="ARBA00004606"/>
    </source>
</evidence>
<dbReference type="EMBL" id="BSXW01000692">
    <property type="protein sequence ID" value="GMF28047.1"/>
    <property type="molecule type" value="Genomic_DNA"/>
</dbReference>
<comment type="subcellular location">
    <subcellularLocation>
        <location evidence="10">Endomembrane system</location>
        <topology evidence="10">Single-pass membrane protein</topology>
    </subcellularLocation>
    <subcellularLocation>
        <location evidence="1">Golgi apparatus membrane</location>
    </subcellularLocation>
    <subcellularLocation>
        <location evidence="2">Membrane</location>
        <topology evidence="2">Single-pass type II membrane protein</topology>
    </subcellularLocation>
</comment>
<evidence type="ECO:0000256" key="6">
    <source>
        <dbReference type="ARBA" id="ARBA00022968"/>
    </source>
</evidence>
<keyword evidence="7" id="KW-1133">Transmembrane helix</keyword>
<keyword evidence="4" id="KW-0808">Transferase</keyword>
<sequence>MYLGVALYTGCLLFWWLFLRGDAGRVQLSRWSSAVLPNRKATVGTALPAAGNETADQLLATFARGIGAPTPELLQLHKRHRVPDLKCVGWRQTSGCSPDGPRETSKDMGCGGIVQAGASGYCLLKDETTGEQFQAMRLSCNSLRLRTTFKCSQAVDFVRVAPQVDAIIAAKKRELAEQDGHLRGSEERNSTAMKALDAKPTRGIVMVVYPKLLQSVHATVRLLRSYGCKLPVELWFLESEMGAEPLGYSRVLQSLVNDYGPVDLRGIADELVVGFTSKVYALAHSRLDQLLFLDADNAPVKDPTYLFDTPAFLKTGSVFWPDFWMPANTIFNIKAESLIWELVGTPFVDMFEQESGQLLIDRRHTAVALQVAQFLAMREPRHLEKLRLSYGDKDLFRLAWLKTNTPFHMILTPPAAAGMVQAKQYCGMTMVQHDTRGEVIFLHRNGKKLSGDEDFKRDHTWGQLQTFVFPERLASVDADPVKRYAFLKKNYHVMIFQGGRQFVKTRMCYGDRYMKSEHFRLTPWDELPWHNLEDTLLDYARDASQL</sequence>